<dbReference type="AlphaFoldDB" id="A0A428S848"/>
<proteinExistence type="predicted"/>
<comment type="caution">
    <text evidence="1">The sequence shown here is derived from an EMBL/GenBank/DDBJ whole genome shotgun (WGS) entry which is preliminary data.</text>
</comment>
<accession>A0A428S848</accession>
<reference evidence="1 2" key="1">
    <citation type="submission" date="2017-06" db="EMBL/GenBank/DDBJ databases">
        <title>Comparative genomic analysis of Ambrosia Fusariam Clade fungi.</title>
        <authorList>
            <person name="Stajich J.E."/>
            <person name="Carrillo J."/>
            <person name="Kijimoto T."/>
            <person name="Eskalen A."/>
            <person name="O'Donnell K."/>
            <person name="Kasson M."/>
        </authorList>
    </citation>
    <scope>NUCLEOTIDE SEQUENCE [LARGE SCALE GENOMIC DNA]</scope>
    <source>
        <strain evidence="1 2">NRRL62579</strain>
    </source>
</reference>
<evidence type="ECO:0000313" key="1">
    <source>
        <dbReference type="EMBL" id="RSL85990.1"/>
    </source>
</evidence>
<organism evidence="1 2">
    <name type="scientific">Fusarium oligoseptatum</name>
    <dbReference type="NCBI Taxonomy" id="2604345"/>
    <lineage>
        <taxon>Eukaryota</taxon>
        <taxon>Fungi</taxon>
        <taxon>Dikarya</taxon>
        <taxon>Ascomycota</taxon>
        <taxon>Pezizomycotina</taxon>
        <taxon>Sordariomycetes</taxon>
        <taxon>Hypocreomycetidae</taxon>
        <taxon>Hypocreales</taxon>
        <taxon>Nectriaceae</taxon>
        <taxon>Fusarium</taxon>
        <taxon>Fusarium solani species complex</taxon>
    </lineage>
</organism>
<name>A0A428S848_9HYPO</name>
<keyword evidence="2" id="KW-1185">Reference proteome</keyword>
<protein>
    <submittedName>
        <fullName evidence="1">Uncharacterized protein</fullName>
    </submittedName>
</protein>
<dbReference type="EMBL" id="NKCK01000307">
    <property type="protein sequence ID" value="RSL85990.1"/>
    <property type="molecule type" value="Genomic_DNA"/>
</dbReference>
<dbReference type="Proteomes" id="UP000287144">
    <property type="component" value="Unassembled WGS sequence"/>
</dbReference>
<sequence length="99" mass="11489">MTRRTDREPRVRRSCERCRPLSKIHVFLGLTMSKKTEGSLRQQLSKSIQQFTSPGCRAIYRRSEQPRTKRPATTSQFTSFSANSFINDHRPIYMVAGKP</sequence>
<gene>
    <name evidence="1" type="ORF">CEP52_015965</name>
</gene>
<evidence type="ECO:0000313" key="2">
    <source>
        <dbReference type="Proteomes" id="UP000287144"/>
    </source>
</evidence>